<dbReference type="RefSeq" id="WP_208079428.1">
    <property type="nucleotide sequence ID" value="NZ_CP071869.1"/>
</dbReference>
<dbReference type="Proteomes" id="UP000663920">
    <property type="component" value="Chromosome"/>
</dbReference>
<evidence type="ECO:0008006" key="3">
    <source>
        <dbReference type="Google" id="ProtNLM"/>
    </source>
</evidence>
<organism evidence="1 2">
    <name type="scientific">Polaribacter cellanae</name>
    <dbReference type="NCBI Taxonomy" id="2818493"/>
    <lineage>
        <taxon>Bacteria</taxon>
        <taxon>Pseudomonadati</taxon>
        <taxon>Bacteroidota</taxon>
        <taxon>Flavobacteriia</taxon>
        <taxon>Flavobacteriales</taxon>
        <taxon>Flavobacteriaceae</taxon>
    </lineage>
</organism>
<keyword evidence="2" id="KW-1185">Reference proteome</keyword>
<dbReference type="AlphaFoldDB" id="A0A975CPR0"/>
<gene>
    <name evidence="1" type="ORF">J3359_03825</name>
</gene>
<name>A0A975CPR0_9FLAO</name>
<dbReference type="InterPro" id="IPR029058">
    <property type="entry name" value="AB_hydrolase_fold"/>
</dbReference>
<sequence length="221" mass="25670">MLFESNYKLMILKRLFLFTLLTIFSFLKSSAQNQKKYIYYLHGRIIEVQGKNAVSNVYGKYEFDNIIKALNNKTDSIIAVIRNNNVDHIEYAKKVSKQINRLVEKGVKPNNITVIGASKGAIIASYVATINKNYINYVLLAGNNNYQENNRNWKFHGQVLCIYEISDTIAGKNYDYWQNKENLTTKFEQIALKTNLGHGFLYKPINAWLKPTKKWIKNQKI</sequence>
<dbReference type="SUPFAM" id="SSF53474">
    <property type="entry name" value="alpha/beta-Hydrolases"/>
    <property type="match status" value="1"/>
</dbReference>
<proteinExistence type="predicted"/>
<dbReference type="EMBL" id="CP071869">
    <property type="protein sequence ID" value="QTE23418.1"/>
    <property type="molecule type" value="Genomic_DNA"/>
</dbReference>
<protein>
    <recommendedName>
        <fullName evidence="3">Alpha/beta hydrolase</fullName>
    </recommendedName>
</protein>
<evidence type="ECO:0000313" key="1">
    <source>
        <dbReference type="EMBL" id="QTE23418.1"/>
    </source>
</evidence>
<accession>A0A975CPR0</accession>
<dbReference type="KEGG" id="pcea:J3359_03825"/>
<dbReference type="Gene3D" id="3.40.50.1820">
    <property type="entry name" value="alpha/beta hydrolase"/>
    <property type="match status" value="1"/>
</dbReference>
<evidence type="ECO:0000313" key="2">
    <source>
        <dbReference type="Proteomes" id="UP000663920"/>
    </source>
</evidence>
<reference evidence="1 2" key="1">
    <citation type="submission" date="2021-03" db="EMBL/GenBank/DDBJ databases">
        <title>Complete genome of Polaribacter_sp.SM13.</title>
        <authorList>
            <person name="Jeong S.W."/>
            <person name="Bae J.W."/>
        </authorList>
    </citation>
    <scope>NUCLEOTIDE SEQUENCE [LARGE SCALE GENOMIC DNA]</scope>
    <source>
        <strain evidence="1 2">SM13</strain>
    </source>
</reference>